<feature type="coiled-coil region" evidence="1">
    <location>
        <begin position="214"/>
        <end position="262"/>
    </location>
</feature>
<keyword evidence="1" id="KW-0175">Coiled coil</keyword>
<evidence type="ECO:0000313" key="4">
    <source>
        <dbReference type="Proteomes" id="UP001346149"/>
    </source>
</evidence>
<gene>
    <name evidence="3" type="ORF">SAY86_028227</name>
</gene>
<organism evidence="3 4">
    <name type="scientific">Trapa natans</name>
    <name type="common">Water chestnut</name>
    <dbReference type="NCBI Taxonomy" id="22666"/>
    <lineage>
        <taxon>Eukaryota</taxon>
        <taxon>Viridiplantae</taxon>
        <taxon>Streptophyta</taxon>
        <taxon>Embryophyta</taxon>
        <taxon>Tracheophyta</taxon>
        <taxon>Spermatophyta</taxon>
        <taxon>Magnoliopsida</taxon>
        <taxon>eudicotyledons</taxon>
        <taxon>Gunneridae</taxon>
        <taxon>Pentapetalae</taxon>
        <taxon>rosids</taxon>
        <taxon>malvids</taxon>
        <taxon>Myrtales</taxon>
        <taxon>Lythraceae</taxon>
        <taxon>Trapa</taxon>
    </lineage>
</organism>
<feature type="compositionally biased region" description="Basic and acidic residues" evidence="2">
    <location>
        <begin position="128"/>
        <end position="141"/>
    </location>
</feature>
<feature type="region of interest" description="Disordered" evidence="2">
    <location>
        <begin position="122"/>
        <end position="141"/>
    </location>
</feature>
<sequence length="549" mass="62405">MNLRDQASESVSQSSNTSDTLISGLVWVVQAGDIESTQSYPFELFDKSKSNKQSVTVVSLRFGLPRGEEGLPAAAEGTKRNKTKRKAKNLSLPTQPPVHVPEMATTQTQHQNQGLERGVVVEEEQEQEEKRGVEGGSEGRLKPSLPLSISSYLGLSFSLFLALLPKNSTALRSESRELALRLLHAEDQLRQMRSRRKEDSKANARVVEIFASHRQAWQAEERRLTQRLQSAAEEIERLRARVSELEQAEADSRIRVEELEREREDFPVMRFDGEVVRVPEDDEDEGGGGIDVESGDYNGFGEVGGVEFEQIHQFLLHQRQIGSGLSSSEEFFGSSAAAKFWSERSTPWQDVHYESLEPVYEMKHFVSRRESPWKVDGESTGVSSKLKLLEQELINLEKVGKSDLTKAPSLMRKQAKRYQALAGKIDELCRRMQASDPCEPNLSSEYRTQRQTEFLLEAFRLQQRASETGQKLMALQIEVGKCYYREEQGNEAKVTTRRSTETIRNNFREIQRNLEIWLARIIGDLEGILARDGVAHGREYHLSRYPFVQ</sequence>
<evidence type="ECO:0000313" key="3">
    <source>
        <dbReference type="EMBL" id="KAK4795901.1"/>
    </source>
</evidence>
<dbReference type="PANTHER" id="PTHR47747">
    <property type="entry name" value="RIBONUCLEASE P PROTEIN SUBUNIT P38-LIKE PROTEIN"/>
    <property type="match status" value="1"/>
</dbReference>
<keyword evidence="4" id="KW-1185">Reference proteome</keyword>
<proteinExistence type="predicted"/>
<accession>A0AAN7RDK1</accession>
<evidence type="ECO:0000256" key="1">
    <source>
        <dbReference type="SAM" id="Coils"/>
    </source>
</evidence>
<name>A0AAN7RDK1_TRANT</name>
<dbReference type="PANTHER" id="PTHR47747:SF3">
    <property type="entry name" value="OS03G0853600 PROTEIN"/>
    <property type="match status" value="1"/>
</dbReference>
<protein>
    <submittedName>
        <fullName evidence="3">Uncharacterized protein</fullName>
    </submittedName>
</protein>
<dbReference type="AlphaFoldDB" id="A0AAN7RDK1"/>
<comment type="caution">
    <text evidence="3">The sequence shown here is derived from an EMBL/GenBank/DDBJ whole genome shotgun (WGS) entry which is preliminary data.</text>
</comment>
<reference evidence="3 4" key="1">
    <citation type="journal article" date="2023" name="Hortic Res">
        <title>Pangenome of water caltrop reveals structural variations and asymmetric subgenome divergence after allopolyploidization.</title>
        <authorList>
            <person name="Zhang X."/>
            <person name="Chen Y."/>
            <person name="Wang L."/>
            <person name="Yuan Y."/>
            <person name="Fang M."/>
            <person name="Shi L."/>
            <person name="Lu R."/>
            <person name="Comes H.P."/>
            <person name="Ma Y."/>
            <person name="Chen Y."/>
            <person name="Huang G."/>
            <person name="Zhou Y."/>
            <person name="Zheng Z."/>
            <person name="Qiu Y."/>
        </authorList>
    </citation>
    <scope>NUCLEOTIDE SEQUENCE [LARGE SCALE GENOMIC DNA]</scope>
    <source>
        <strain evidence="3">F231</strain>
    </source>
</reference>
<evidence type="ECO:0000256" key="2">
    <source>
        <dbReference type="SAM" id="MobiDB-lite"/>
    </source>
</evidence>
<dbReference type="EMBL" id="JAXQNO010000006">
    <property type="protein sequence ID" value="KAK4795901.1"/>
    <property type="molecule type" value="Genomic_DNA"/>
</dbReference>
<dbReference type="Proteomes" id="UP001346149">
    <property type="component" value="Unassembled WGS sequence"/>
</dbReference>
<feature type="region of interest" description="Disordered" evidence="2">
    <location>
        <begin position="68"/>
        <end position="99"/>
    </location>
</feature>